<proteinExistence type="predicted"/>
<accession>A0AAE1ADS5</accession>
<reference evidence="2" key="1">
    <citation type="journal article" date="2023" name="G3 (Bethesda)">
        <title>A reference genome for the long-term kleptoplast-retaining sea slug Elysia crispata morphotype clarki.</title>
        <authorList>
            <person name="Eastman K.E."/>
            <person name="Pendleton A.L."/>
            <person name="Shaikh M.A."/>
            <person name="Suttiyut T."/>
            <person name="Ogas R."/>
            <person name="Tomko P."/>
            <person name="Gavelis G."/>
            <person name="Widhalm J.R."/>
            <person name="Wisecaver J.H."/>
        </authorList>
    </citation>
    <scope>NUCLEOTIDE SEQUENCE</scope>
    <source>
        <strain evidence="2">ECLA1</strain>
    </source>
</reference>
<feature type="region of interest" description="Disordered" evidence="1">
    <location>
        <begin position="31"/>
        <end position="121"/>
    </location>
</feature>
<sequence length="121" mass="13815">MPKQSGQIIQIFMQCTSKILAGQECHSAHASERVRHAGKADHNGHAHRSFHINLLPPELVTKMRETTEPAKNGGRRNSRKDEGETAERMKEKQPKERRNSRKDEGETAERMKEKQKTTSKS</sequence>
<organism evidence="2 3">
    <name type="scientific">Elysia crispata</name>
    <name type="common">lettuce slug</name>
    <dbReference type="NCBI Taxonomy" id="231223"/>
    <lineage>
        <taxon>Eukaryota</taxon>
        <taxon>Metazoa</taxon>
        <taxon>Spiralia</taxon>
        <taxon>Lophotrochozoa</taxon>
        <taxon>Mollusca</taxon>
        <taxon>Gastropoda</taxon>
        <taxon>Heterobranchia</taxon>
        <taxon>Euthyneura</taxon>
        <taxon>Panpulmonata</taxon>
        <taxon>Sacoglossa</taxon>
        <taxon>Placobranchoidea</taxon>
        <taxon>Plakobranchidae</taxon>
        <taxon>Elysia</taxon>
    </lineage>
</organism>
<dbReference type="EMBL" id="JAWDGP010002087">
    <property type="protein sequence ID" value="KAK3785680.1"/>
    <property type="molecule type" value="Genomic_DNA"/>
</dbReference>
<evidence type="ECO:0000313" key="2">
    <source>
        <dbReference type="EMBL" id="KAK3785680.1"/>
    </source>
</evidence>
<feature type="compositionally biased region" description="Basic and acidic residues" evidence="1">
    <location>
        <begin position="31"/>
        <end position="44"/>
    </location>
</feature>
<feature type="compositionally biased region" description="Basic and acidic residues" evidence="1">
    <location>
        <begin position="79"/>
        <end position="121"/>
    </location>
</feature>
<dbReference type="AlphaFoldDB" id="A0AAE1ADS5"/>
<evidence type="ECO:0000313" key="3">
    <source>
        <dbReference type="Proteomes" id="UP001283361"/>
    </source>
</evidence>
<evidence type="ECO:0000256" key="1">
    <source>
        <dbReference type="SAM" id="MobiDB-lite"/>
    </source>
</evidence>
<dbReference type="Proteomes" id="UP001283361">
    <property type="component" value="Unassembled WGS sequence"/>
</dbReference>
<comment type="caution">
    <text evidence="2">The sequence shown here is derived from an EMBL/GenBank/DDBJ whole genome shotgun (WGS) entry which is preliminary data.</text>
</comment>
<protein>
    <submittedName>
        <fullName evidence="2">Uncharacterized protein</fullName>
    </submittedName>
</protein>
<name>A0AAE1ADS5_9GAST</name>
<keyword evidence="3" id="KW-1185">Reference proteome</keyword>
<gene>
    <name evidence="2" type="ORF">RRG08_019458</name>
</gene>